<reference evidence="4 5" key="1">
    <citation type="submission" date="2024-06" db="EMBL/GenBank/DDBJ databases">
        <title>The Natural Products Discovery Center: Release of the First 8490 Sequenced Strains for Exploring Actinobacteria Biosynthetic Diversity.</title>
        <authorList>
            <person name="Kalkreuter E."/>
            <person name="Kautsar S.A."/>
            <person name="Yang D."/>
            <person name="Bader C.D."/>
            <person name="Teijaro C.N."/>
            <person name="Fluegel L."/>
            <person name="Davis C.M."/>
            <person name="Simpson J.R."/>
            <person name="Lauterbach L."/>
            <person name="Steele A.D."/>
            <person name="Gui C."/>
            <person name="Meng S."/>
            <person name="Li G."/>
            <person name="Viehrig K."/>
            <person name="Ye F."/>
            <person name="Su P."/>
            <person name="Kiefer A.F."/>
            <person name="Nichols A."/>
            <person name="Cepeda A.J."/>
            <person name="Yan W."/>
            <person name="Fan B."/>
            <person name="Jiang Y."/>
            <person name="Adhikari A."/>
            <person name="Zheng C.-J."/>
            <person name="Schuster L."/>
            <person name="Cowan T.M."/>
            <person name="Smanski M.J."/>
            <person name="Chevrette M.G."/>
            <person name="De Carvalho L.P.S."/>
            <person name="Shen B."/>
        </authorList>
    </citation>
    <scope>NUCLEOTIDE SEQUENCE [LARGE SCALE GENOMIC DNA]</scope>
    <source>
        <strain evidence="4 5">NPDC038104</strain>
    </source>
</reference>
<evidence type="ECO:0000259" key="3">
    <source>
        <dbReference type="PROSITE" id="PS51186"/>
    </source>
</evidence>
<dbReference type="InterPro" id="IPR016181">
    <property type="entry name" value="Acyl_CoA_acyltransferase"/>
</dbReference>
<evidence type="ECO:0000256" key="2">
    <source>
        <dbReference type="ARBA" id="ARBA00023315"/>
    </source>
</evidence>
<dbReference type="EMBL" id="JBEZUR010000042">
    <property type="protein sequence ID" value="MEU3556909.1"/>
    <property type="molecule type" value="Genomic_DNA"/>
</dbReference>
<evidence type="ECO:0000313" key="4">
    <source>
        <dbReference type="EMBL" id="MEU3556909.1"/>
    </source>
</evidence>
<keyword evidence="5" id="KW-1185">Reference proteome</keyword>
<dbReference type="InterPro" id="IPR000182">
    <property type="entry name" value="GNAT_dom"/>
</dbReference>
<dbReference type="RefSeq" id="WP_245967335.1">
    <property type="nucleotide sequence ID" value="NZ_BEVZ01000001.1"/>
</dbReference>
<gene>
    <name evidence="4" type="ORF">AB0E65_22235</name>
</gene>
<proteinExistence type="predicted"/>
<name>A0ABV2YMG9_9ACTN</name>
<dbReference type="CDD" id="cd04301">
    <property type="entry name" value="NAT_SF"/>
    <property type="match status" value="1"/>
</dbReference>
<dbReference type="PANTHER" id="PTHR43877">
    <property type="entry name" value="AMINOALKYLPHOSPHONATE N-ACETYLTRANSFERASE-RELATED-RELATED"/>
    <property type="match status" value="1"/>
</dbReference>
<dbReference type="GO" id="GO:0016746">
    <property type="term" value="F:acyltransferase activity"/>
    <property type="evidence" value="ECO:0007669"/>
    <property type="project" value="UniProtKB-KW"/>
</dbReference>
<dbReference type="SUPFAM" id="SSF55729">
    <property type="entry name" value="Acyl-CoA N-acyltransferases (Nat)"/>
    <property type="match status" value="1"/>
</dbReference>
<dbReference type="Proteomes" id="UP001550850">
    <property type="component" value="Unassembled WGS sequence"/>
</dbReference>
<dbReference type="Pfam" id="PF13673">
    <property type="entry name" value="Acetyltransf_10"/>
    <property type="match status" value="1"/>
</dbReference>
<keyword evidence="2 4" id="KW-0012">Acyltransferase</keyword>
<dbReference type="PROSITE" id="PS51186">
    <property type="entry name" value="GNAT"/>
    <property type="match status" value="1"/>
</dbReference>
<organism evidence="4 5">
    <name type="scientific">Streptomyces fragilis</name>
    <dbReference type="NCBI Taxonomy" id="67301"/>
    <lineage>
        <taxon>Bacteria</taxon>
        <taxon>Bacillati</taxon>
        <taxon>Actinomycetota</taxon>
        <taxon>Actinomycetes</taxon>
        <taxon>Kitasatosporales</taxon>
        <taxon>Streptomycetaceae</taxon>
        <taxon>Streptomyces</taxon>
    </lineage>
</organism>
<dbReference type="EC" id="2.3.1.-" evidence="4"/>
<feature type="domain" description="N-acetyltransferase" evidence="3">
    <location>
        <begin position="10"/>
        <end position="158"/>
    </location>
</feature>
<accession>A0ABV2YMG9</accession>
<protein>
    <submittedName>
        <fullName evidence="4">GNAT family N-acetyltransferase</fullName>
        <ecNumber evidence="4">2.3.1.-</ecNumber>
    </submittedName>
</protein>
<comment type="caution">
    <text evidence="4">The sequence shown here is derived from an EMBL/GenBank/DDBJ whole genome shotgun (WGS) entry which is preliminary data.</text>
</comment>
<dbReference type="Gene3D" id="3.40.630.30">
    <property type="match status" value="1"/>
</dbReference>
<sequence>MSLMSSGDRLRVRPARADEAPALSELALRSKGHWGYDADFLAACRDELRLRPEDLTPGNATVAEDAAGRVLGFVLIDGAPPRGRLDMLFVDPSAMGAGVGRRLYAEGLATARRLGMRSLAIDADPNAEPFYRAMGARVVGVVRSGSIAGRVLPLMEADVPQAGAPHAAAPAGSLPR</sequence>
<evidence type="ECO:0000313" key="5">
    <source>
        <dbReference type="Proteomes" id="UP001550850"/>
    </source>
</evidence>
<evidence type="ECO:0000256" key="1">
    <source>
        <dbReference type="ARBA" id="ARBA00022679"/>
    </source>
</evidence>
<keyword evidence="1 4" id="KW-0808">Transferase</keyword>
<dbReference type="InterPro" id="IPR050832">
    <property type="entry name" value="Bact_Acetyltransf"/>
</dbReference>
<dbReference type="PANTHER" id="PTHR43877:SF1">
    <property type="entry name" value="ACETYLTRANSFERASE"/>
    <property type="match status" value="1"/>
</dbReference>